<evidence type="ECO:0000313" key="8">
    <source>
        <dbReference type="Proteomes" id="UP000575985"/>
    </source>
</evidence>
<comment type="caution">
    <text evidence="7">The sequence shown here is derived from an EMBL/GenBank/DDBJ whole genome shotgun (WGS) entry which is preliminary data.</text>
</comment>
<evidence type="ECO:0000313" key="7">
    <source>
        <dbReference type="EMBL" id="NYI93993.1"/>
    </source>
</evidence>
<dbReference type="InterPro" id="IPR009057">
    <property type="entry name" value="Homeodomain-like_sf"/>
</dbReference>
<dbReference type="InterPro" id="IPR004111">
    <property type="entry name" value="Repressor_TetR_C"/>
</dbReference>
<dbReference type="GO" id="GO:0003700">
    <property type="term" value="F:DNA-binding transcription factor activity"/>
    <property type="evidence" value="ECO:0007669"/>
    <property type="project" value="TreeGrafter"/>
</dbReference>
<dbReference type="Gene3D" id="1.10.357.10">
    <property type="entry name" value="Tetracycline Repressor, domain 2"/>
    <property type="match status" value="1"/>
</dbReference>
<dbReference type="Pfam" id="PF02909">
    <property type="entry name" value="TetR_C_1"/>
    <property type="match status" value="1"/>
</dbReference>
<evidence type="ECO:0000256" key="2">
    <source>
        <dbReference type="ARBA" id="ARBA00023125"/>
    </source>
</evidence>
<keyword evidence="2" id="KW-0238">DNA-binding</keyword>
<evidence type="ECO:0000256" key="1">
    <source>
        <dbReference type="ARBA" id="ARBA00023015"/>
    </source>
</evidence>
<dbReference type="GO" id="GO:0000976">
    <property type="term" value="F:transcription cis-regulatory region binding"/>
    <property type="evidence" value="ECO:0007669"/>
    <property type="project" value="TreeGrafter"/>
</dbReference>
<evidence type="ECO:0000256" key="3">
    <source>
        <dbReference type="ARBA" id="ARBA00023163"/>
    </source>
</evidence>
<feature type="domain" description="HTH tetR-type" evidence="5">
    <location>
        <begin position="13"/>
        <end position="60"/>
    </location>
</feature>
<feature type="domain" description="Tetracycline repressor TetR C-terminal" evidence="6">
    <location>
        <begin position="96"/>
        <end position="219"/>
    </location>
</feature>
<gene>
    <name evidence="7" type="ORF">HNR12_000270</name>
</gene>
<dbReference type="SUPFAM" id="SSF46689">
    <property type="entry name" value="Homeodomain-like"/>
    <property type="match status" value="1"/>
</dbReference>
<dbReference type="GO" id="GO:0045892">
    <property type="term" value="P:negative regulation of DNA-templated transcription"/>
    <property type="evidence" value="ECO:0007669"/>
    <property type="project" value="InterPro"/>
</dbReference>
<protein>
    <submittedName>
        <fullName evidence="7">AcrR family transcriptional regulator</fullName>
    </submittedName>
</protein>
<evidence type="ECO:0000256" key="4">
    <source>
        <dbReference type="SAM" id="MobiDB-lite"/>
    </source>
</evidence>
<dbReference type="Pfam" id="PF00440">
    <property type="entry name" value="TetR_N"/>
    <property type="match status" value="1"/>
</dbReference>
<evidence type="ECO:0000259" key="6">
    <source>
        <dbReference type="Pfam" id="PF02909"/>
    </source>
</evidence>
<dbReference type="PANTHER" id="PTHR30055">
    <property type="entry name" value="HTH-TYPE TRANSCRIPTIONAL REGULATOR RUTR"/>
    <property type="match status" value="1"/>
</dbReference>
<dbReference type="InterPro" id="IPR050109">
    <property type="entry name" value="HTH-type_TetR-like_transc_reg"/>
</dbReference>
<organism evidence="7 8">
    <name type="scientific">Streptomonospora nanhaiensis</name>
    <dbReference type="NCBI Taxonomy" id="1323731"/>
    <lineage>
        <taxon>Bacteria</taxon>
        <taxon>Bacillati</taxon>
        <taxon>Actinomycetota</taxon>
        <taxon>Actinomycetes</taxon>
        <taxon>Streptosporangiales</taxon>
        <taxon>Nocardiopsidaceae</taxon>
        <taxon>Streptomonospora</taxon>
    </lineage>
</organism>
<dbReference type="PANTHER" id="PTHR30055:SF151">
    <property type="entry name" value="TRANSCRIPTIONAL REGULATORY PROTEIN"/>
    <property type="match status" value="1"/>
</dbReference>
<keyword evidence="1" id="KW-0805">Transcription regulation</keyword>
<dbReference type="InterPro" id="IPR036271">
    <property type="entry name" value="Tet_transcr_reg_TetR-rel_C_sf"/>
</dbReference>
<name>A0A853BF85_9ACTN</name>
<dbReference type="Proteomes" id="UP000575985">
    <property type="component" value="Unassembled WGS sequence"/>
</dbReference>
<sequence length="228" mass="24468">MSRNNAGLTEDRIITEALRIIDGQGLRRLTMRRLGDALEVEAMAIYHHFPLGKEQLFDAIVAYVSDVARPAADEGGADGAGGEADSDGEEREPAAPDPRPWDERLRAWAADYRRALLAHAQALPLFIHRRPDTEAAMRSLEVLYAAFTEAGLAGADVVRAAAALDSYVTGAVVREVRAEGLPAQRPAALDGRFPHVTALREVRPDPEAVFTAGLDALLRALTAPAASA</sequence>
<keyword evidence="3" id="KW-0804">Transcription</keyword>
<evidence type="ECO:0000259" key="5">
    <source>
        <dbReference type="Pfam" id="PF00440"/>
    </source>
</evidence>
<accession>A0A853BF85</accession>
<reference evidence="7 8" key="1">
    <citation type="submission" date="2020-07" db="EMBL/GenBank/DDBJ databases">
        <title>Sequencing the genomes of 1000 actinobacteria strains.</title>
        <authorList>
            <person name="Klenk H.-P."/>
        </authorList>
    </citation>
    <scope>NUCLEOTIDE SEQUENCE [LARGE SCALE GENOMIC DNA]</scope>
    <source>
        <strain evidence="7 8">DSM 45927</strain>
    </source>
</reference>
<keyword evidence="8" id="KW-1185">Reference proteome</keyword>
<dbReference type="Gene3D" id="1.10.10.60">
    <property type="entry name" value="Homeodomain-like"/>
    <property type="match status" value="1"/>
</dbReference>
<proteinExistence type="predicted"/>
<dbReference type="RefSeq" id="WP_179765733.1">
    <property type="nucleotide sequence ID" value="NZ_JACCFO010000001.1"/>
</dbReference>
<feature type="region of interest" description="Disordered" evidence="4">
    <location>
        <begin position="72"/>
        <end position="100"/>
    </location>
</feature>
<dbReference type="SUPFAM" id="SSF48498">
    <property type="entry name" value="Tetracyclin repressor-like, C-terminal domain"/>
    <property type="match status" value="1"/>
</dbReference>
<feature type="compositionally biased region" description="Basic and acidic residues" evidence="4">
    <location>
        <begin position="91"/>
        <end position="100"/>
    </location>
</feature>
<dbReference type="EMBL" id="JACCFO010000001">
    <property type="protein sequence ID" value="NYI93993.1"/>
    <property type="molecule type" value="Genomic_DNA"/>
</dbReference>
<dbReference type="InterPro" id="IPR001647">
    <property type="entry name" value="HTH_TetR"/>
</dbReference>
<dbReference type="AlphaFoldDB" id="A0A853BF85"/>